<dbReference type="PANTHER" id="PTHR30537:SF5">
    <property type="entry name" value="HTH-TYPE TRANSCRIPTIONAL ACTIVATOR TTDR-RELATED"/>
    <property type="match status" value="1"/>
</dbReference>
<dbReference type="Pfam" id="PF03466">
    <property type="entry name" value="LysR_substrate"/>
    <property type="match status" value="1"/>
</dbReference>
<dbReference type="SUPFAM" id="SSF46785">
    <property type="entry name" value="Winged helix' DNA-binding domain"/>
    <property type="match status" value="1"/>
</dbReference>
<sequence>MRKTLDGGLLHAMRAFLRVIDSGSFTAAAGQMDLTTAQVSRLVTELEKRLGAKLLQRSTRQRLLTDVGADYAERCREVLALVEEADANASGTSTTPHGRLRVQCMVNFGQHYVAPMMADFCASYPQLTVEYSTSQYVPDLLARGVDVSLYLAEKLADSGLAARRLGTTFSVLCASPEYLERYGEPQTPDDLNGHTCLRLVNPSIRPEWNLIDDSGMTRKLDVHGKLIADTPDMVLDVAMQGAGITLLPLFTVIDAVRARRLKRVLPAWRSPDIGLYALLPSRHFLNARTRAWLEWVETQIAPQVEADAAFFSGRAR</sequence>
<keyword evidence="3" id="KW-0238">DNA-binding</keyword>
<protein>
    <submittedName>
        <fullName evidence="6">LysR family transcriptional regulator</fullName>
    </submittedName>
</protein>
<evidence type="ECO:0000256" key="1">
    <source>
        <dbReference type="ARBA" id="ARBA00009437"/>
    </source>
</evidence>
<gene>
    <name evidence="6" type="ORF">GCM10011400_63730</name>
</gene>
<evidence type="ECO:0000256" key="4">
    <source>
        <dbReference type="ARBA" id="ARBA00023163"/>
    </source>
</evidence>
<evidence type="ECO:0000256" key="2">
    <source>
        <dbReference type="ARBA" id="ARBA00023015"/>
    </source>
</evidence>
<evidence type="ECO:0000313" key="7">
    <source>
        <dbReference type="Proteomes" id="UP000602004"/>
    </source>
</evidence>
<keyword evidence="7" id="KW-1185">Reference proteome</keyword>
<keyword evidence="2" id="KW-0805">Transcription regulation</keyword>
<dbReference type="InterPro" id="IPR005119">
    <property type="entry name" value="LysR_subst-bd"/>
</dbReference>
<evidence type="ECO:0000256" key="3">
    <source>
        <dbReference type="ARBA" id="ARBA00023125"/>
    </source>
</evidence>
<comment type="caution">
    <text evidence="6">The sequence shown here is derived from an EMBL/GenBank/DDBJ whole genome shotgun (WGS) entry which is preliminary data.</text>
</comment>
<proteinExistence type="inferred from homology"/>
<organism evidence="6 7">
    <name type="scientific">Paraburkholderia caffeinilytica</name>
    <dbReference type="NCBI Taxonomy" id="1761016"/>
    <lineage>
        <taxon>Bacteria</taxon>
        <taxon>Pseudomonadati</taxon>
        <taxon>Pseudomonadota</taxon>
        <taxon>Betaproteobacteria</taxon>
        <taxon>Burkholderiales</taxon>
        <taxon>Burkholderiaceae</taxon>
        <taxon>Paraburkholderia</taxon>
    </lineage>
</organism>
<dbReference type="RefSeq" id="WP_115779596.1">
    <property type="nucleotide sequence ID" value="NZ_BMHL01000016.1"/>
</dbReference>
<dbReference type="Gene3D" id="3.40.190.290">
    <property type="match status" value="1"/>
</dbReference>
<reference evidence="7" key="1">
    <citation type="journal article" date="2019" name="Int. J. Syst. Evol. Microbiol.">
        <title>The Global Catalogue of Microorganisms (GCM) 10K type strain sequencing project: providing services to taxonomists for standard genome sequencing and annotation.</title>
        <authorList>
            <consortium name="The Broad Institute Genomics Platform"/>
            <consortium name="The Broad Institute Genome Sequencing Center for Infectious Disease"/>
            <person name="Wu L."/>
            <person name="Ma J."/>
        </authorList>
    </citation>
    <scope>NUCLEOTIDE SEQUENCE [LARGE SCALE GENOMIC DNA]</scope>
    <source>
        <strain evidence="7">CGMCC 1.15103</strain>
    </source>
</reference>
<comment type="similarity">
    <text evidence="1">Belongs to the LysR transcriptional regulatory family.</text>
</comment>
<evidence type="ECO:0000313" key="6">
    <source>
        <dbReference type="EMBL" id="GGC67045.1"/>
    </source>
</evidence>
<dbReference type="InterPro" id="IPR058163">
    <property type="entry name" value="LysR-type_TF_proteobact-type"/>
</dbReference>
<dbReference type="InterPro" id="IPR036390">
    <property type="entry name" value="WH_DNA-bd_sf"/>
</dbReference>
<dbReference type="Proteomes" id="UP000602004">
    <property type="component" value="Unassembled WGS sequence"/>
</dbReference>
<dbReference type="EMBL" id="BMHL01000016">
    <property type="protein sequence ID" value="GGC67045.1"/>
    <property type="molecule type" value="Genomic_DNA"/>
</dbReference>
<name>A0ABQ1NB96_9BURK</name>
<dbReference type="CDD" id="cd08422">
    <property type="entry name" value="PBP2_CrgA_like"/>
    <property type="match status" value="1"/>
</dbReference>
<dbReference type="PANTHER" id="PTHR30537">
    <property type="entry name" value="HTH-TYPE TRANSCRIPTIONAL REGULATOR"/>
    <property type="match status" value="1"/>
</dbReference>
<dbReference type="SUPFAM" id="SSF53850">
    <property type="entry name" value="Periplasmic binding protein-like II"/>
    <property type="match status" value="1"/>
</dbReference>
<accession>A0ABQ1NB96</accession>
<feature type="domain" description="HTH lysR-type" evidence="5">
    <location>
        <begin position="10"/>
        <end position="65"/>
    </location>
</feature>
<evidence type="ECO:0000259" key="5">
    <source>
        <dbReference type="PROSITE" id="PS50931"/>
    </source>
</evidence>
<dbReference type="PROSITE" id="PS50931">
    <property type="entry name" value="HTH_LYSR"/>
    <property type="match status" value="1"/>
</dbReference>
<dbReference type="InterPro" id="IPR000847">
    <property type="entry name" value="LysR_HTH_N"/>
</dbReference>
<keyword evidence="4" id="KW-0804">Transcription</keyword>
<dbReference type="Pfam" id="PF00126">
    <property type="entry name" value="HTH_1"/>
    <property type="match status" value="1"/>
</dbReference>
<dbReference type="Gene3D" id="1.10.10.10">
    <property type="entry name" value="Winged helix-like DNA-binding domain superfamily/Winged helix DNA-binding domain"/>
    <property type="match status" value="1"/>
</dbReference>
<dbReference type="InterPro" id="IPR036388">
    <property type="entry name" value="WH-like_DNA-bd_sf"/>
</dbReference>